<comment type="similarity">
    <text evidence="2 8">Belongs to the organo anion transporter (TC 2.A.60) family.</text>
</comment>
<name>A0A8C4NIB7_EPTBU</name>
<keyword evidence="8" id="KW-0406">Ion transport</keyword>
<keyword evidence="5 8" id="KW-1133">Transmembrane helix</keyword>
<feature type="domain" description="Kazal-like" evidence="10">
    <location>
        <begin position="156"/>
        <end position="211"/>
    </location>
</feature>
<evidence type="ECO:0000313" key="11">
    <source>
        <dbReference type="Ensembl" id="ENSEBUP00000003342.1"/>
    </source>
</evidence>
<reference evidence="11" key="1">
    <citation type="submission" date="2025-08" db="UniProtKB">
        <authorList>
            <consortium name="Ensembl"/>
        </authorList>
    </citation>
    <scope>IDENTIFICATION</scope>
</reference>
<evidence type="ECO:0000256" key="3">
    <source>
        <dbReference type="ARBA" id="ARBA00022475"/>
    </source>
</evidence>
<evidence type="ECO:0000256" key="5">
    <source>
        <dbReference type="ARBA" id="ARBA00022989"/>
    </source>
</evidence>
<feature type="transmembrane region" description="Helical" evidence="8">
    <location>
        <begin position="114"/>
        <end position="133"/>
    </location>
</feature>
<dbReference type="GO" id="GO:0006811">
    <property type="term" value="P:monoatomic ion transport"/>
    <property type="evidence" value="ECO:0007669"/>
    <property type="project" value="UniProtKB-KW"/>
</dbReference>
<keyword evidence="6 8" id="KW-0472">Membrane</keyword>
<keyword evidence="8" id="KW-0813">Transport</keyword>
<dbReference type="SUPFAM" id="SSF103473">
    <property type="entry name" value="MFS general substrate transporter"/>
    <property type="match status" value="1"/>
</dbReference>
<comment type="subcellular location">
    <subcellularLocation>
        <location evidence="1 8">Cell membrane</location>
        <topology evidence="1 8">Multi-pass membrane protein</topology>
    </subcellularLocation>
</comment>
<feature type="region of interest" description="Disordered" evidence="9">
    <location>
        <begin position="427"/>
        <end position="451"/>
    </location>
</feature>
<dbReference type="Ensembl" id="ENSEBUT00000003711.1">
    <property type="protein sequence ID" value="ENSEBUP00000003342.1"/>
    <property type="gene ID" value="ENSEBUG00000002433.1"/>
</dbReference>
<evidence type="ECO:0000313" key="12">
    <source>
        <dbReference type="Proteomes" id="UP000694388"/>
    </source>
</evidence>
<dbReference type="GeneTree" id="ENSGT01150000286901"/>
<keyword evidence="4 8" id="KW-0812">Transmembrane</keyword>
<evidence type="ECO:0000256" key="4">
    <source>
        <dbReference type="ARBA" id="ARBA00022692"/>
    </source>
</evidence>
<dbReference type="Pfam" id="PF03137">
    <property type="entry name" value="OATP"/>
    <property type="match status" value="1"/>
</dbReference>
<dbReference type="AlphaFoldDB" id="A0A8C4NIB7"/>
<evidence type="ECO:0000259" key="10">
    <source>
        <dbReference type="PROSITE" id="PS51465"/>
    </source>
</evidence>
<dbReference type="PANTHER" id="PTHR11388:SF89">
    <property type="entry name" value="SOLUTE CARRIER ORGANIC ANION TRANSPORTER FAMILY MEMBER 1B3"/>
    <property type="match status" value="1"/>
</dbReference>
<dbReference type="InterPro" id="IPR004156">
    <property type="entry name" value="OATP"/>
</dbReference>
<keyword evidence="7" id="KW-1015">Disulfide bond</keyword>
<dbReference type="InterPro" id="IPR036058">
    <property type="entry name" value="Kazal_dom_sf"/>
</dbReference>
<dbReference type="GO" id="GO:0015347">
    <property type="term" value="F:sodium-independent organic anion transmembrane transporter activity"/>
    <property type="evidence" value="ECO:0007669"/>
    <property type="project" value="TreeGrafter"/>
</dbReference>
<feature type="transmembrane region" description="Helical" evidence="8">
    <location>
        <begin position="270"/>
        <end position="291"/>
    </location>
</feature>
<feature type="compositionally biased region" description="Polar residues" evidence="9">
    <location>
        <begin position="427"/>
        <end position="436"/>
    </location>
</feature>
<feature type="transmembrane region" description="Helical" evidence="8">
    <location>
        <begin position="234"/>
        <end position="258"/>
    </location>
</feature>
<evidence type="ECO:0000256" key="9">
    <source>
        <dbReference type="SAM" id="MobiDB-lite"/>
    </source>
</evidence>
<dbReference type="PROSITE" id="PS51465">
    <property type="entry name" value="KAZAL_2"/>
    <property type="match status" value="1"/>
</dbReference>
<dbReference type="GO" id="GO:0015125">
    <property type="term" value="F:bile acid transmembrane transporter activity"/>
    <property type="evidence" value="ECO:0007669"/>
    <property type="project" value="TreeGrafter"/>
</dbReference>
<evidence type="ECO:0000256" key="2">
    <source>
        <dbReference type="ARBA" id="ARBA00009657"/>
    </source>
</evidence>
<proteinExistence type="inferred from homology"/>
<evidence type="ECO:0000256" key="7">
    <source>
        <dbReference type="ARBA" id="ARBA00023157"/>
    </source>
</evidence>
<dbReference type="GO" id="GO:0016323">
    <property type="term" value="C:basolateral plasma membrane"/>
    <property type="evidence" value="ECO:0007669"/>
    <property type="project" value="TreeGrafter"/>
</dbReference>
<feature type="transmembrane region" description="Helical" evidence="8">
    <location>
        <begin position="325"/>
        <end position="347"/>
    </location>
</feature>
<accession>A0A8C4NIB7</accession>
<keyword evidence="12" id="KW-1185">Reference proteome</keyword>
<feature type="transmembrane region" description="Helical" evidence="8">
    <location>
        <begin position="42"/>
        <end position="61"/>
    </location>
</feature>
<protein>
    <recommendedName>
        <fullName evidence="8">Solute carrier organic anion transporter family member</fullName>
    </recommendedName>
</protein>
<feature type="transmembrane region" description="Helical" evidence="8">
    <location>
        <begin position="81"/>
        <end position="102"/>
    </location>
</feature>
<dbReference type="Pfam" id="PF07648">
    <property type="entry name" value="Kazal_2"/>
    <property type="match status" value="1"/>
</dbReference>
<dbReference type="GO" id="GO:0043252">
    <property type="term" value="P:sodium-independent organic anion transport"/>
    <property type="evidence" value="ECO:0007669"/>
    <property type="project" value="TreeGrafter"/>
</dbReference>
<dbReference type="Gene3D" id="3.30.60.30">
    <property type="match status" value="1"/>
</dbReference>
<keyword evidence="3" id="KW-1003">Cell membrane</keyword>
<evidence type="ECO:0000256" key="8">
    <source>
        <dbReference type="RuleBase" id="RU362056"/>
    </source>
</evidence>
<evidence type="ECO:0000256" key="1">
    <source>
        <dbReference type="ARBA" id="ARBA00004651"/>
    </source>
</evidence>
<sequence>MDDHVEFNGKNVEDKAEPMSQNLSDIAKEFLQSLRTLFTNPVYVTMLTGTVFMVNGNVGSYTFRAKFIEQQFGESASKANFFFGATSIPAIALGIFLGGILVKCLKLSLPSCAKLLFITYLIGWLLELCQFFISCENIRVPGLTTAYNGTVGNSSNGMISSCNADCVCDPQVWDPVCGQDGHTYLSPCLGGCQRTIGEGKSMIFLDCRCVAENMLGNSSAVLGHCPRRDCSASFILYISVEVIASFISCLGYTASYLIFIRSIPKNMKSFALGMHIVIARTFGGIPAPMYFGAALDQTCISWSEKACSEHGACRLYNVDKFRVTLLSLTASLRFIGLTFYLIMATFVRRSQKSEVAQVAMENGQEDQTQASSVGLADDATDGGMIRNLLSDPAPDGGEGLLTTGALGRHSFEKVIWTSETTLGLSSARDSTFNEMNSPKWGRPSSPNGEWS</sequence>
<dbReference type="PANTHER" id="PTHR11388">
    <property type="entry name" value="ORGANIC ANION TRANSPORTER"/>
    <property type="match status" value="1"/>
</dbReference>
<dbReference type="NCBIfam" id="TIGR00805">
    <property type="entry name" value="oat"/>
    <property type="match status" value="1"/>
</dbReference>
<dbReference type="InterPro" id="IPR036259">
    <property type="entry name" value="MFS_trans_sf"/>
</dbReference>
<organism evidence="11 12">
    <name type="scientific">Eptatretus burgeri</name>
    <name type="common">Inshore hagfish</name>
    <dbReference type="NCBI Taxonomy" id="7764"/>
    <lineage>
        <taxon>Eukaryota</taxon>
        <taxon>Metazoa</taxon>
        <taxon>Chordata</taxon>
        <taxon>Craniata</taxon>
        <taxon>Vertebrata</taxon>
        <taxon>Cyclostomata</taxon>
        <taxon>Myxini</taxon>
        <taxon>Myxiniformes</taxon>
        <taxon>Myxinidae</taxon>
        <taxon>Eptatretinae</taxon>
        <taxon>Eptatretus</taxon>
    </lineage>
</organism>
<comment type="caution">
    <text evidence="8">Lacks conserved residue(s) required for the propagation of feature annotation.</text>
</comment>
<dbReference type="Proteomes" id="UP000694388">
    <property type="component" value="Unplaced"/>
</dbReference>
<dbReference type="InterPro" id="IPR002350">
    <property type="entry name" value="Kazal_dom"/>
</dbReference>
<reference evidence="11" key="2">
    <citation type="submission" date="2025-09" db="UniProtKB">
        <authorList>
            <consortium name="Ensembl"/>
        </authorList>
    </citation>
    <scope>IDENTIFICATION</scope>
</reference>
<evidence type="ECO:0000256" key="6">
    <source>
        <dbReference type="ARBA" id="ARBA00023136"/>
    </source>
</evidence>
<dbReference type="SUPFAM" id="SSF100895">
    <property type="entry name" value="Kazal-type serine protease inhibitors"/>
    <property type="match status" value="1"/>
</dbReference>